<evidence type="ECO:0000256" key="7">
    <source>
        <dbReference type="ARBA" id="ARBA00023315"/>
    </source>
</evidence>
<keyword evidence="4 8" id="KW-0812">Transmembrane</keyword>
<dbReference type="InterPro" id="IPR045378">
    <property type="entry name" value="LNT_N"/>
</dbReference>
<dbReference type="Gene3D" id="3.60.110.10">
    <property type="entry name" value="Carbon-nitrogen hydrolase"/>
    <property type="match status" value="1"/>
</dbReference>
<evidence type="ECO:0000313" key="12">
    <source>
        <dbReference type="EMBL" id="CAB5015078.1"/>
    </source>
</evidence>
<comment type="subcellular location">
    <subcellularLocation>
        <location evidence="1">Cell membrane</location>
        <topology evidence="1">Multi-pass membrane protein</topology>
    </subcellularLocation>
</comment>
<name>A0A6J6ZZD5_9ZZZZ</name>
<evidence type="ECO:0000313" key="11">
    <source>
        <dbReference type="EMBL" id="CAB4877962.1"/>
    </source>
</evidence>
<dbReference type="GO" id="GO:0016410">
    <property type="term" value="F:N-acyltransferase activity"/>
    <property type="evidence" value="ECO:0007669"/>
    <property type="project" value="InterPro"/>
</dbReference>
<feature type="transmembrane region" description="Helical" evidence="8">
    <location>
        <begin position="58"/>
        <end position="76"/>
    </location>
</feature>
<evidence type="ECO:0000256" key="8">
    <source>
        <dbReference type="SAM" id="Phobius"/>
    </source>
</evidence>
<dbReference type="Pfam" id="PF00795">
    <property type="entry name" value="CN_hydrolase"/>
    <property type="match status" value="1"/>
</dbReference>
<keyword evidence="5 8" id="KW-1133">Transmembrane helix</keyword>
<keyword evidence="2" id="KW-1003">Cell membrane</keyword>
<feature type="transmembrane region" description="Helical" evidence="8">
    <location>
        <begin position="189"/>
        <end position="208"/>
    </location>
</feature>
<keyword evidence="3" id="KW-0808">Transferase</keyword>
<evidence type="ECO:0000256" key="5">
    <source>
        <dbReference type="ARBA" id="ARBA00022989"/>
    </source>
</evidence>
<evidence type="ECO:0000256" key="6">
    <source>
        <dbReference type="ARBA" id="ARBA00023136"/>
    </source>
</evidence>
<dbReference type="PROSITE" id="PS50263">
    <property type="entry name" value="CN_HYDROLASE"/>
    <property type="match status" value="1"/>
</dbReference>
<dbReference type="CDD" id="cd07571">
    <property type="entry name" value="ALP_N-acyl_transferase"/>
    <property type="match status" value="1"/>
</dbReference>
<dbReference type="HAMAP" id="MF_01148">
    <property type="entry name" value="Lnt"/>
    <property type="match status" value="1"/>
</dbReference>
<evidence type="ECO:0000256" key="4">
    <source>
        <dbReference type="ARBA" id="ARBA00022692"/>
    </source>
</evidence>
<dbReference type="Pfam" id="PF20154">
    <property type="entry name" value="LNT_N"/>
    <property type="match status" value="1"/>
</dbReference>
<evidence type="ECO:0000259" key="9">
    <source>
        <dbReference type="PROSITE" id="PS50263"/>
    </source>
</evidence>
<feature type="domain" description="CN hydrolase" evidence="9">
    <location>
        <begin position="219"/>
        <end position="464"/>
    </location>
</feature>
<dbReference type="EMBL" id="CAFBPM010000004">
    <property type="protein sequence ID" value="CAB5015078.1"/>
    <property type="molecule type" value="Genomic_DNA"/>
</dbReference>
<keyword evidence="7" id="KW-0012">Acyltransferase</keyword>
<dbReference type="InterPro" id="IPR004563">
    <property type="entry name" value="Apolipo_AcylTrfase"/>
</dbReference>
<reference evidence="10" key="1">
    <citation type="submission" date="2020-05" db="EMBL/GenBank/DDBJ databases">
        <authorList>
            <person name="Chiriac C."/>
            <person name="Salcher M."/>
            <person name="Ghai R."/>
            <person name="Kavagutti S V."/>
        </authorList>
    </citation>
    <scope>NUCLEOTIDE SEQUENCE</scope>
</reference>
<accession>A0A6J6ZZD5</accession>
<dbReference type="PANTHER" id="PTHR38686">
    <property type="entry name" value="APOLIPOPROTEIN N-ACYLTRANSFERASE"/>
    <property type="match status" value="1"/>
</dbReference>
<evidence type="ECO:0000256" key="2">
    <source>
        <dbReference type="ARBA" id="ARBA00022475"/>
    </source>
</evidence>
<dbReference type="GO" id="GO:0042158">
    <property type="term" value="P:lipoprotein biosynthetic process"/>
    <property type="evidence" value="ECO:0007669"/>
    <property type="project" value="InterPro"/>
</dbReference>
<evidence type="ECO:0000313" key="10">
    <source>
        <dbReference type="EMBL" id="CAB4825915.1"/>
    </source>
</evidence>
<dbReference type="EMBL" id="CAFABE010000027">
    <property type="protein sequence ID" value="CAB4825915.1"/>
    <property type="molecule type" value="Genomic_DNA"/>
</dbReference>
<feature type="transmembrane region" description="Helical" evidence="8">
    <location>
        <begin position="155"/>
        <end position="177"/>
    </location>
</feature>
<evidence type="ECO:0000256" key="1">
    <source>
        <dbReference type="ARBA" id="ARBA00004651"/>
    </source>
</evidence>
<feature type="transmembrane region" description="Helical" evidence="8">
    <location>
        <begin position="82"/>
        <end position="103"/>
    </location>
</feature>
<dbReference type="InterPro" id="IPR003010">
    <property type="entry name" value="C-N_Hydrolase"/>
</dbReference>
<dbReference type="PANTHER" id="PTHR38686:SF1">
    <property type="entry name" value="APOLIPOPROTEIN N-ACYLTRANSFERASE"/>
    <property type="match status" value="1"/>
</dbReference>
<sequence length="501" mass="52396">MKFAALFRSPTTIAIGIGAVGGAVASMSLPPFGFWPVGILGFAILLFAMEDHSILQRSLAGFAFGLGVFVPGLWWAQHFNWYGALVLMVLEALFFALAGALTVPGRGRTYSAIGAFVLAEYLRESWPLGGLPIGGLPLGQTNGPLFDIARLGGPFSLMLALCVGGAAIRVLFTALAARNTSGLDVGRRALLGSGLALSVVLVALWGAVAPSGGKVVKSETVAAVQGGGARGTSAKDVNPETVTKAQLDQVQRVPYDTALTVLPEDVVALSGSLEGSWQNAALSAEARRLSTTLLVGVTSPEGTSQFNNYVVAYSPTGSQLGTVEKVHRVPFGEYIPFRSFLSHFANISGVPRDAVVGTGNEVIDTPAGPLGVLISFEVFFSERSHDVVSHGAQLLVVPTNTTSYPTSQMPAQELAAAKLQAMETGRDLIQASPTGVSAIINHRGTVLAQSSLSTPTVLTGTVSLRSGLTLYDRWGDWPVLVISLAALALGQLRSRQRTQLS</sequence>
<dbReference type="NCBIfam" id="TIGR00546">
    <property type="entry name" value="lnt"/>
    <property type="match status" value="1"/>
</dbReference>
<gene>
    <name evidence="10" type="ORF">UFOPK3164_00755</name>
    <name evidence="11" type="ORF">UFOPK3427_01253</name>
    <name evidence="12" type="ORF">UFOPK4112_00541</name>
</gene>
<dbReference type="InterPro" id="IPR036526">
    <property type="entry name" value="C-N_Hydrolase_sf"/>
</dbReference>
<dbReference type="SUPFAM" id="SSF56317">
    <property type="entry name" value="Carbon-nitrogen hydrolase"/>
    <property type="match status" value="1"/>
</dbReference>
<dbReference type="GO" id="GO:0005886">
    <property type="term" value="C:plasma membrane"/>
    <property type="evidence" value="ECO:0007669"/>
    <property type="project" value="UniProtKB-SubCell"/>
</dbReference>
<proteinExistence type="inferred from homology"/>
<dbReference type="EMBL" id="CAFBLT010000001">
    <property type="protein sequence ID" value="CAB4877962.1"/>
    <property type="molecule type" value="Genomic_DNA"/>
</dbReference>
<keyword evidence="6 8" id="KW-0472">Membrane</keyword>
<protein>
    <submittedName>
        <fullName evidence="10">Unannotated protein</fullName>
    </submittedName>
</protein>
<dbReference type="AlphaFoldDB" id="A0A6J6ZZD5"/>
<organism evidence="10">
    <name type="scientific">freshwater metagenome</name>
    <dbReference type="NCBI Taxonomy" id="449393"/>
    <lineage>
        <taxon>unclassified sequences</taxon>
        <taxon>metagenomes</taxon>
        <taxon>ecological metagenomes</taxon>
    </lineage>
</organism>
<evidence type="ECO:0000256" key="3">
    <source>
        <dbReference type="ARBA" id="ARBA00022679"/>
    </source>
</evidence>